<dbReference type="EMBL" id="CAXLJM020000034">
    <property type="protein sequence ID" value="CAL8103120.1"/>
    <property type="molecule type" value="Genomic_DNA"/>
</dbReference>
<evidence type="ECO:0000313" key="7">
    <source>
        <dbReference type="EMBL" id="CAL8103120.1"/>
    </source>
</evidence>
<evidence type="ECO:0000256" key="1">
    <source>
        <dbReference type="ARBA" id="ARBA00004613"/>
    </source>
</evidence>
<keyword evidence="8" id="KW-1185">Reference proteome</keyword>
<sequence>MTMYSSFNCGQLSVFIGISFALLLANAFPQDLSSPSESTDKESLNISNEPNDIKFLLFPDALNSNYSEEITFDDLASLTESSFVPHIQTILITHGFRSDASSLSCQNVKNALLSYSSQDANIIIVDWKALATPTPISYALNWGPCHGESRKTSPGRL</sequence>
<dbReference type="InterPro" id="IPR013818">
    <property type="entry name" value="Lipase"/>
</dbReference>
<reference evidence="7 8" key="1">
    <citation type="submission" date="2024-08" db="EMBL/GenBank/DDBJ databases">
        <authorList>
            <person name="Cucini C."/>
            <person name="Frati F."/>
        </authorList>
    </citation>
    <scope>NUCLEOTIDE SEQUENCE [LARGE SCALE GENOMIC DNA]</scope>
</reference>
<dbReference type="Proteomes" id="UP001642540">
    <property type="component" value="Unassembled WGS sequence"/>
</dbReference>
<feature type="chain" id="PRO_5047004032" description="Lipase domain-containing protein" evidence="5">
    <location>
        <begin position="28"/>
        <end position="157"/>
    </location>
</feature>
<dbReference type="InterPro" id="IPR000734">
    <property type="entry name" value="TAG_lipase"/>
</dbReference>
<name>A0ABP1QH70_9HEXA</name>
<gene>
    <name evidence="7" type="ORF">ODALV1_LOCUS11354</name>
</gene>
<dbReference type="InterPro" id="IPR029058">
    <property type="entry name" value="AB_hydrolase_fold"/>
</dbReference>
<feature type="domain" description="Lipase" evidence="6">
    <location>
        <begin position="38"/>
        <end position="132"/>
    </location>
</feature>
<keyword evidence="5" id="KW-0732">Signal</keyword>
<feature type="signal peptide" evidence="5">
    <location>
        <begin position="1"/>
        <end position="27"/>
    </location>
</feature>
<evidence type="ECO:0000256" key="2">
    <source>
        <dbReference type="ARBA" id="ARBA00010701"/>
    </source>
</evidence>
<protein>
    <recommendedName>
        <fullName evidence="6">Lipase domain-containing protein</fullName>
    </recommendedName>
</protein>
<evidence type="ECO:0000313" key="8">
    <source>
        <dbReference type="Proteomes" id="UP001642540"/>
    </source>
</evidence>
<evidence type="ECO:0000256" key="5">
    <source>
        <dbReference type="SAM" id="SignalP"/>
    </source>
</evidence>
<comment type="similarity">
    <text evidence="2 4">Belongs to the AB hydrolase superfamily. Lipase family.</text>
</comment>
<dbReference type="Pfam" id="PF00151">
    <property type="entry name" value="Lipase"/>
    <property type="match status" value="1"/>
</dbReference>
<dbReference type="PANTHER" id="PTHR11610:SF173">
    <property type="entry name" value="LIPASE DOMAIN-CONTAINING PROTEIN-RELATED"/>
    <property type="match status" value="1"/>
</dbReference>
<organism evidence="7 8">
    <name type="scientific">Orchesella dallaii</name>
    <dbReference type="NCBI Taxonomy" id="48710"/>
    <lineage>
        <taxon>Eukaryota</taxon>
        <taxon>Metazoa</taxon>
        <taxon>Ecdysozoa</taxon>
        <taxon>Arthropoda</taxon>
        <taxon>Hexapoda</taxon>
        <taxon>Collembola</taxon>
        <taxon>Entomobryomorpha</taxon>
        <taxon>Entomobryoidea</taxon>
        <taxon>Orchesellidae</taxon>
        <taxon>Orchesellinae</taxon>
        <taxon>Orchesella</taxon>
    </lineage>
</organism>
<evidence type="ECO:0000259" key="6">
    <source>
        <dbReference type="Pfam" id="PF00151"/>
    </source>
</evidence>
<dbReference type="Gene3D" id="3.40.50.1820">
    <property type="entry name" value="alpha/beta hydrolase"/>
    <property type="match status" value="1"/>
</dbReference>
<accession>A0ABP1QH70</accession>
<keyword evidence="3" id="KW-0964">Secreted</keyword>
<comment type="subcellular location">
    <subcellularLocation>
        <location evidence="1">Secreted</location>
    </subcellularLocation>
</comment>
<evidence type="ECO:0000256" key="4">
    <source>
        <dbReference type="RuleBase" id="RU004262"/>
    </source>
</evidence>
<comment type="caution">
    <text evidence="7">The sequence shown here is derived from an EMBL/GenBank/DDBJ whole genome shotgun (WGS) entry which is preliminary data.</text>
</comment>
<evidence type="ECO:0000256" key="3">
    <source>
        <dbReference type="ARBA" id="ARBA00022525"/>
    </source>
</evidence>
<dbReference type="PANTHER" id="PTHR11610">
    <property type="entry name" value="LIPASE"/>
    <property type="match status" value="1"/>
</dbReference>
<proteinExistence type="inferred from homology"/>